<sequence length="74" mass="8273">MVVITYYGPLKKAQNHSAGDEKSYTYIAQRVAKLKWKWAGHIVRRRWTLGFQGVGVLVGPQRGGQTKSNIAGSR</sequence>
<evidence type="ECO:0000313" key="1">
    <source>
        <dbReference type="EMBL" id="CAH2264633.1"/>
    </source>
</evidence>
<gene>
    <name evidence="1" type="primary">jg6246</name>
    <name evidence="1" type="ORF">PAEG_LOCUS24652</name>
</gene>
<proteinExistence type="predicted"/>
<comment type="caution">
    <text evidence="1">The sequence shown here is derived from an EMBL/GenBank/DDBJ whole genome shotgun (WGS) entry which is preliminary data.</text>
</comment>
<protein>
    <submittedName>
        <fullName evidence="1">Jg6246 protein</fullName>
    </submittedName>
</protein>
<dbReference type="EMBL" id="CAKXAJ010026258">
    <property type="protein sequence ID" value="CAH2264633.1"/>
    <property type="molecule type" value="Genomic_DNA"/>
</dbReference>
<name>A0A8S4SDG1_9NEOP</name>
<dbReference type="Proteomes" id="UP000838756">
    <property type="component" value="Unassembled WGS sequence"/>
</dbReference>
<dbReference type="OrthoDB" id="6938952at2759"/>
<reference evidence="1" key="1">
    <citation type="submission" date="2022-03" db="EMBL/GenBank/DDBJ databases">
        <authorList>
            <person name="Lindestad O."/>
        </authorList>
    </citation>
    <scope>NUCLEOTIDE SEQUENCE</scope>
</reference>
<keyword evidence="2" id="KW-1185">Reference proteome</keyword>
<accession>A0A8S4SDG1</accession>
<evidence type="ECO:0000313" key="2">
    <source>
        <dbReference type="Proteomes" id="UP000838756"/>
    </source>
</evidence>
<dbReference type="AlphaFoldDB" id="A0A8S4SDG1"/>
<organism evidence="1 2">
    <name type="scientific">Pararge aegeria aegeria</name>
    <dbReference type="NCBI Taxonomy" id="348720"/>
    <lineage>
        <taxon>Eukaryota</taxon>
        <taxon>Metazoa</taxon>
        <taxon>Ecdysozoa</taxon>
        <taxon>Arthropoda</taxon>
        <taxon>Hexapoda</taxon>
        <taxon>Insecta</taxon>
        <taxon>Pterygota</taxon>
        <taxon>Neoptera</taxon>
        <taxon>Endopterygota</taxon>
        <taxon>Lepidoptera</taxon>
        <taxon>Glossata</taxon>
        <taxon>Ditrysia</taxon>
        <taxon>Papilionoidea</taxon>
        <taxon>Nymphalidae</taxon>
        <taxon>Satyrinae</taxon>
        <taxon>Satyrini</taxon>
        <taxon>Parargina</taxon>
        <taxon>Pararge</taxon>
    </lineage>
</organism>